<dbReference type="OMA" id="THECLIH"/>
<feature type="compositionally biased region" description="Basic and acidic residues" evidence="1">
    <location>
        <begin position="442"/>
        <end position="460"/>
    </location>
</feature>
<feature type="region of interest" description="Disordered" evidence="1">
    <location>
        <begin position="691"/>
        <end position="723"/>
    </location>
</feature>
<feature type="region of interest" description="Disordered" evidence="1">
    <location>
        <begin position="102"/>
        <end position="139"/>
    </location>
</feature>
<evidence type="ECO:0000313" key="3">
    <source>
        <dbReference type="Proteomes" id="UP000006319"/>
    </source>
</evidence>
<dbReference type="Proteomes" id="UP000006319">
    <property type="component" value="Chromosome 5"/>
</dbReference>
<reference evidence="2 3" key="1">
    <citation type="journal article" date="2012" name="Nat. Genet.">
        <title>Plasmodium cynomolgi genome sequences provide insight into Plasmodium vivax and the monkey malaria clade.</title>
        <authorList>
            <person name="Tachibana S."/>
            <person name="Sullivan S.A."/>
            <person name="Kawai S."/>
            <person name="Nakamura S."/>
            <person name="Kim H.R."/>
            <person name="Goto N."/>
            <person name="Arisue N."/>
            <person name="Palacpac N.M.Q."/>
            <person name="Honma H."/>
            <person name="Yagi M."/>
            <person name="Tougan T."/>
            <person name="Katakai Y."/>
            <person name="Kaneko O."/>
            <person name="Mita T."/>
            <person name="Kita K."/>
            <person name="Yasutomi Y."/>
            <person name="Sutton P.L."/>
            <person name="Shakhbatyan R."/>
            <person name="Horii T."/>
            <person name="Yasunaga T."/>
            <person name="Barnwell J.W."/>
            <person name="Escalante A.A."/>
            <person name="Carlton J.M."/>
            <person name="Tanabe K."/>
        </authorList>
    </citation>
    <scope>NUCLEOTIDE SEQUENCE [LARGE SCALE GENOMIC DNA]</scope>
    <source>
        <strain evidence="2 3">B</strain>
    </source>
</reference>
<evidence type="ECO:0000256" key="1">
    <source>
        <dbReference type="SAM" id="MobiDB-lite"/>
    </source>
</evidence>
<protein>
    <submittedName>
        <fullName evidence="2">Uncharacterized protein</fullName>
    </submittedName>
</protein>
<dbReference type="KEGG" id="pcy:PCYB_053120"/>
<organism evidence="2 3">
    <name type="scientific">Plasmodium cynomolgi (strain B)</name>
    <dbReference type="NCBI Taxonomy" id="1120755"/>
    <lineage>
        <taxon>Eukaryota</taxon>
        <taxon>Sar</taxon>
        <taxon>Alveolata</taxon>
        <taxon>Apicomplexa</taxon>
        <taxon>Aconoidasida</taxon>
        <taxon>Haemosporida</taxon>
        <taxon>Plasmodiidae</taxon>
        <taxon>Plasmodium</taxon>
        <taxon>Plasmodium (Plasmodium)</taxon>
    </lineage>
</organism>
<evidence type="ECO:0000313" key="2">
    <source>
        <dbReference type="EMBL" id="GAB65294.1"/>
    </source>
</evidence>
<dbReference type="GeneID" id="14691683"/>
<feature type="region of interest" description="Disordered" evidence="1">
    <location>
        <begin position="564"/>
        <end position="590"/>
    </location>
</feature>
<dbReference type="VEuPathDB" id="PlasmoDB:PCYB_053120"/>
<feature type="compositionally biased region" description="Basic and acidic residues" evidence="1">
    <location>
        <begin position="505"/>
        <end position="519"/>
    </location>
</feature>
<keyword evidence="3" id="KW-1185">Reference proteome</keyword>
<dbReference type="RefSeq" id="XP_004221241.1">
    <property type="nucleotide sequence ID" value="XM_004221193.1"/>
</dbReference>
<feature type="compositionally biased region" description="Acidic residues" evidence="1">
    <location>
        <begin position="187"/>
        <end position="197"/>
    </location>
</feature>
<dbReference type="AlphaFoldDB" id="K6UQR5"/>
<feature type="region of interest" description="Disordered" evidence="1">
    <location>
        <begin position="495"/>
        <end position="535"/>
    </location>
</feature>
<name>K6UQR5_PLACD</name>
<feature type="compositionally biased region" description="Basic and acidic residues" evidence="1">
    <location>
        <begin position="198"/>
        <end position="212"/>
    </location>
</feature>
<feature type="compositionally biased region" description="Basic and acidic residues" evidence="1">
    <location>
        <begin position="120"/>
        <end position="139"/>
    </location>
</feature>
<feature type="compositionally biased region" description="Polar residues" evidence="1">
    <location>
        <begin position="567"/>
        <end position="579"/>
    </location>
</feature>
<dbReference type="EMBL" id="DF157097">
    <property type="protein sequence ID" value="GAB65294.1"/>
    <property type="molecule type" value="Genomic_DNA"/>
</dbReference>
<feature type="region of interest" description="Disordered" evidence="1">
    <location>
        <begin position="158"/>
        <end position="215"/>
    </location>
</feature>
<dbReference type="OrthoDB" id="377629at2759"/>
<accession>K6UQR5</accession>
<feature type="region of interest" description="Disordered" evidence="1">
    <location>
        <begin position="241"/>
        <end position="311"/>
    </location>
</feature>
<gene>
    <name evidence="2" type="ORF">PCYB_053120</name>
</gene>
<proteinExistence type="predicted"/>
<dbReference type="eggNOG" id="ENOG502R022">
    <property type="taxonomic scope" value="Eukaryota"/>
</dbReference>
<feature type="region of interest" description="Disordered" evidence="1">
    <location>
        <begin position="425"/>
        <end position="460"/>
    </location>
</feature>
<sequence length="927" mass="105104">MDGEQNGKFNPPMSNAEEAQPIDFLQLNKDNYDMLKHTQSEFYNVTHECLIHLFKLLCRDKILVVQNNTNAINIGSLKKGSQLSTTLALQIKGCLERELSKSNSPSAISVEESPNHVLHKTGESKSLSEGRHSSYCDSFREPLSTPDAIATQDRHSSRFPALGPVSANCNKEGAPNGEKKRNIQDASSEEGQEEEKEGDLLPERARGKREESFTQGIQQGIAQGIEQGIAQHITQDIAKSVIQRGPPGKGNTRSCTGAKTTKRAPKQSDLIIERMQEWTRGGNPERRKNTTSGRTREKAEKKRKRKKKATASQCLNSQTLCSKHNLYELFEKYNVRDGFKHDVIQTNIDPNCSYVNVNYLNRAFFRESKYAICAFHFNKFSYVQTMADLKFTPYELTKQMRNQFVRDSCPYVTYSPNLQPSRILKGAPSSGGGIGGGSVKGSGEDSAKGRGQDSAGDVREFPNHNEKLFYEQSAFNFPALLLNLLDEKESAATAERGRSITQGHGEVKKKCQGNKRSDSVEEQEGPPIEVNPNYDQFGQITNFLSPNEGYTFDALGELNRHVEGDNDYQQSEPQSSASNVDPFEQNWGKKKKNEKRLKKLCEDVSKELNKCVSVKNFLFYDAPICFCLYGNDLNNKRQYNTYINSYTFLFDVVRFFGNNTAVGNEIGRLYLHDRVSFVCEKENAEMAPHCLSEEGDQNGQNLRKEESSPQVGGTTDGDPFWEDDPFVRLRRASRINRLGSRDGLPNYDHLLHKFKRSGLFFMSKDITYQTFQHMLQNEYYIPVPKYLKNDIKMKEQNFQCTPASCFKNHAIGFYNKKLSDVFNSIDFGDIKNFDMHQYIYHEYFNLSGIQTGTTGSATLDKYIDHGEGKYSNSPTLGGFKGGYKMDCTLLNKLYKLWPSDSHSCESKGDYLEMMKTLENRKKVIFHK</sequence>
<dbReference type="PhylomeDB" id="K6UQR5"/>
<feature type="compositionally biased region" description="Gly residues" evidence="1">
    <location>
        <begin position="429"/>
        <end position="440"/>
    </location>
</feature>
<feature type="compositionally biased region" description="Basic and acidic residues" evidence="1">
    <location>
        <begin position="271"/>
        <end position="300"/>
    </location>
</feature>